<reference evidence="2 3" key="1">
    <citation type="submission" date="2012-08" db="EMBL/GenBank/DDBJ databases">
        <title>Oryza genome evolution.</title>
        <authorList>
            <person name="Wing R.A."/>
        </authorList>
    </citation>
    <scope>NUCLEOTIDE SEQUENCE</scope>
</reference>
<dbReference type="Gramene" id="LPERR11G07080.1">
    <property type="protein sequence ID" value="LPERR11G07080.1"/>
    <property type="gene ID" value="LPERR11G07080"/>
</dbReference>
<sequence length="203" mass="21135">MRWPTAGNTCRRRRNWASAAAAPMCRSCSRRGDARAAAWPGVSSTSGDRLRAHSLLSLLPLSTANLWLGGEEARQGGRARRMAGDGMGPSHRSARRGGTTSCDGLFSGAMANVDGGCRIRSSRRAPVDGIRASGCTAKFYWHRRGGGGDGGQWPEGTPSRAAAMTTTSRAGSADGADAVPLGLRGPGVFGGQARPRSRGNILL</sequence>
<evidence type="ECO:0000313" key="3">
    <source>
        <dbReference type="Proteomes" id="UP000032180"/>
    </source>
</evidence>
<dbReference type="AlphaFoldDB" id="A0A0D9XQQ2"/>
<reference evidence="3" key="2">
    <citation type="submission" date="2013-12" db="EMBL/GenBank/DDBJ databases">
        <authorList>
            <person name="Yu Y."/>
            <person name="Lee S."/>
            <person name="de Baynast K."/>
            <person name="Wissotski M."/>
            <person name="Liu L."/>
            <person name="Talag J."/>
            <person name="Goicoechea J."/>
            <person name="Angelova A."/>
            <person name="Jetty R."/>
            <person name="Kudrna D."/>
            <person name="Golser W."/>
            <person name="Rivera L."/>
            <person name="Zhang J."/>
            <person name="Wing R."/>
        </authorList>
    </citation>
    <scope>NUCLEOTIDE SEQUENCE</scope>
</reference>
<name>A0A0D9XQQ2_9ORYZ</name>
<proteinExistence type="predicted"/>
<evidence type="ECO:0000256" key="1">
    <source>
        <dbReference type="SAM" id="MobiDB-lite"/>
    </source>
</evidence>
<evidence type="ECO:0000313" key="2">
    <source>
        <dbReference type="EnsemblPlants" id="LPERR11G07080.1"/>
    </source>
</evidence>
<dbReference type="EnsemblPlants" id="LPERR11G07080.1">
    <property type="protein sequence ID" value="LPERR11G07080.1"/>
    <property type="gene ID" value="LPERR11G07080"/>
</dbReference>
<reference evidence="2" key="3">
    <citation type="submission" date="2015-04" db="UniProtKB">
        <authorList>
            <consortium name="EnsemblPlants"/>
        </authorList>
    </citation>
    <scope>IDENTIFICATION</scope>
</reference>
<dbReference type="Proteomes" id="UP000032180">
    <property type="component" value="Chromosome 11"/>
</dbReference>
<dbReference type="HOGENOM" id="CLU_1350626_0_0_1"/>
<protein>
    <submittedName>
        <fullName evidence="2">Uncharacterized protein</fullName>
    </submittedName>
</protein>
<feature type="region of interest" description="Disordered" evidence="1">
    <location>
        <begin position="77"/>
        <end position="99"/>
    </location>
</feature>
<organism evidence="2 3">
    <name type="scientific">Leersia perrieri</name>
    <dbReference type="NCBI Taxonomy" id="77586"/>
    <lineage>
        <taxon>Eukaryota</taxon>
        <taxon>Viridiplantae</taxon>
        <taxon>Streptophyta</taxon>
        <taxon>Embryophyta</taxon>
        <taxon>Tracheophyta</taxon>
        <taxon>Spermatophyta</taxon>
        <taxon>Magnoliopsida</taxon>
        <taxon>Liliopsida</taxon>
        <taxon>Poales</taxon>
        <taxon>Poaceae</taxon>
        <taxon>BOP clade</taxon>
        <taxon>Oryzoideae</taxon>
        <taxon>Oryzeae</taxon>
        <taxon>Oryzinae</taxon>
        <taxon>Leersia</taxon>
    </lineage>
</organism>
<keyword evidence="3" id="KW-1185">Reference proteome</keyword>
<accession>A0A0D9XQQ2</accession>